<feature type="region of interest" description="Disordered" evidence="1">
    <location>
        <begin position="215"/>
        <end position="243"/>
    </location>
</feature>
<feature type="compositionally biased region" description="Low complexity" evidence="1">
    <location>
        <begin position="102"/>
        <end position="116"/>
    </location>
</feature>
<feature type="compositionally biased region" description="Basic and acidic residues" evidence="1">
    <location>
        <begin position="48"/>
        <end position="65"/>
    </location>
</feature>
<feature type="compositionally biased region" description="Basic and acidic residues" evidence="1">
    <location>
        <begin position="1"/>
        <end position="19"/>
    </location>
</feature>
<feature type="compositionally biased region" description="Low complexity" evidence="1">
    <location>
        <begin position="79"/>
        <end position="92"/>
    </location>
</feature>
<feature type="region of interest" description="Disordered" evidence="1">
    <location>
        <begin position="1"/>
        <end position="203"/>
    </location>
</feature>
<evidence type="ECO:0000313" key="3">
    <source>
        <dbReference type="Proteomes" id="UP000693970"/>
    </source>
</evidence>
<feature type="compositionally biased region" description="Polar residues" evidence="1">
    <location>
        <begin position="126"/>
        <end position="135"/>
    </location>
</feature>
<feature type="region of interest" description="Disordered" evidence="1">
    <location>
        <begin position="599"/>
        <end position="625"/>
    </location>
</feature>
<feature type="compositionally biased region" description="Basic and acidic residues" evidence="1">
    <location>
        <begin position="153"/>
        <end position="175"/>
    </location>
</feature>
<dbReference type="AlphaFoldDB" id="A0A9K3M093"/>
<proteinExistence type="predicted"/>
<feature type="region of interest" description="Disordered" evidence="1">
    <location>
        <begin position="861"/>
        <end position="887"/>
    </location>
</feature>
<comment type="caution">
    <text evidence="2">The sequence shown here is derived from an EMBL/GenBank/DDBJ whole genome shotgun (WGS) entry which is preliminary data.</text>
</comment>
<keyword evidence="3" id="KW-1185">Reference proteome</keyword>
<feature type="compositionally biased region" description="Polar residues" evidence="1">
    <location>
        <begin position="347"/>
        <end position="356"/>
    </location>
</feature>
<feature type="compositionally biased region" description="Basic and acidic residues" evidence="1">
    <location>
        <begin position="221"/>
        <end position="231"/>
    </location>
</feature>
<gene>
    <name evidence="2" type="ORF">IV203_018000</name>
</gene>
<dbReference type="EMBL" id="JAGRRH010000003">
    <property type="protein sequence ID" value="KAG7371858.1"/>
    <property type="molecule type" value="Genomic_DNA"/>
</dbReference>
<dbReference type="Proteomes" id="UP000693970">
    <property type="component" value="Unassembled WGS sequence"/>
</dbReference>
<protein>
    <submittedName>
        <fullName evidence="2">Uncharacterized protein</fullName>
    </submittedName>
</protein>
<feature type="compositionally biased region" description="Basic residues" evidence="1">
    <location>
        <begin position="945"/>
        <end position="954"/>
    </location>
</feature>
<feature type="region of interest" description="Disordered" evidence="1">
    <location>
        <begin position="906"/>
        <end position="1001"/>
    </location>
</feature>
<feature type="region of interest" description="Disordered" evidence="1">
    <location>
        <begin position="284"/>
        <end position="315"/>
    </location>
</feature>
<sequence>MAKSTDRSEDSSTRYDFNNDSHAVSQDPTVQWKLHDVGVRRRRTAYAGRRERVYAAEARGAERGAAEPADSPESVDEVSPPTSMTTKSTTPTLQSKTHEDSTSTYNSTTITSNNATQGLEDDVAKSGTSSSFTTNDLEKLPKRKASSQWFDPSNKERRAVKSRYDPPAILDEKTSSSHSAGGKRNSSNDDFCLSNRSSKNIDNEDAHMTSHAFQRSFSHPTKKESTRREEFFSPEPPLRQRPISPHKLLQPLRPLQQYGNENMSVTIPLQTKVLKQGQDYFHTTSLQGQTGKELQPSTTSKSLLHRQYPKGYRVTPRPKFTAHERMEKIGTQSSLMTVTEIAKKNRSSMQTQQRLALNSPPGKSATTWRESSRSTHLKVMDTYFSPNLPKEDFHHDGSDTSSTKQKQRSCDMMAVTAVRSNIHNKKRKANEADLQEAKAALFPESETCETGGHATYTGDHTTGKVVSNISRPLCRKSKSVVEEVTNKKEIDFLLSEEESTLTLIEGLSSLNPNVGRDPSGNHLSKSILDHHLPIEWPITGRLQEIPLPCLPGKWKAKIILEPGVSFSPEPNAGPDKEGDIATLRGYRICLRHETWSDVGPLPTETQDKGNQRFRPIKNNPPDVPDSIRLTSIYPHQSREQEFFGRQLETSEKLYPNSLIASITLVRCGESVPCHSRNFESSSVINGVLQLVKQQCSESEGHFQMTKDDYPWMFEVFEEGPKNEDSAAVGFSIPVGLPLDAKYYLRCAQDVAMRRQPTVALDFIFNSTLYAEEMATASLFKEDRKKFAALTRENLKEHTNKIGLFSPVESLCGRSSINASNSQEIAVEECTKRQIVCESKPSDRQSDFAVEESQDFSLFSKESWTKDGPHPPNPNAFILPHSGSRASTPEPRFLVKQFDAQISPRNVIPTKTKQISPKTTYKSDDHEGRTKSMEKTFKVQNEWSLKKQRSNRKGKSLNERTRLASLQSSTVHRNSGRQPSKLKEGREKHPLDSFDSWDDDWDGSTLGESDDENLAFDFDGELKLCCDDSLIPFNAANSQGEGKLRPKAIAERNGKIGHCAEDGWCGVESGRSDGSISRAIKTTTNASQGHFRKIEVVSTKRRINLVAILKWVPIFSLLFLFGQRYKDTVVPLYNEIAVTRQKKKSLPPPVRLMNKNPKSFRLDEITF</sequence>
<organism evidence="2 3">
    <name type="scientific">Nitzschia inconspicua</name>
    <dbReference type="NCBI Taxonomy" id="303405"/>
    <lineage>
        <taxon>Eukaryota</taxon>
        <taxon>Sar</taxon>
        <taxon>Stramenopiles</taxon>
        <taxon>Ochrophyta</taxon>
        <taxon>Bacillariophyta</taxon>
        <taxon>Bacillariophyceae</taxon>
        <taxon>Bacillariophycidae</taxon>
        <taxon>Bacillariales</taxon>
        <taxon>Bacillariaceae</taxon>
        <taxon>Nitzschia</taxon>
    </lineage>
</organism>
<feature type="compositionally biased region" description="Basic and acidic residues" evidence="1">
    <location>
        <begin position="920"/>
        <end position="936"/>
    </location>
</feature>
<feature type="compositionally biased region" description="Basic and acidic residues" evidence="1">
    <location>
        <begin position="389"/>
        <end position="398"/>
    </location>
</feature>
<reference evidence="2" key="1">
    <citation type="journal article" date="2021" name="Sci. Rep.">
        <title>Diploid genomic architecture of Nitzschia inconspicua, an elite biomass production diatom.</title>
        <authorList>
            <person name="Oliver A."/>
            <person name="Podell S."/>
            <person name="Pinowska A."/>
            <person name="Traller J.C."/>
            <person name="Smith S.R."/>
            <person name="McClure R."/>
            <person name="Beliaev A."/>
            <person name="Bohutskyi P."/>
            <person name="Hill E.A."/>
            <person name="Rabines A."/>
            <person name="Zheng H."/>
            <person name="Allen L.Z."/>
            <person name="Kuo A."/>
            <person name="Grigoriev I.V."/>
            <person name="Allen A.E."/>
            <person name="Hazlebeck D."/>
            <person name="Allen E.E."/>
        </authorList>
    </citation>
    <scope>NUCLEOTIDE SEQUENCE</scope>
    <source>
        <strain evidence="2">Hildebrandi</strain>
    </source>
</reference>
<feature type="compositionally biased region" description="Polar residues" evidence="1">
    <location>
        <begin position="20"/>
        <end position="29"/>
    </location>
</feature>
<feature type="region of interest" description="Disordered" evidence="1">
    <location>
        <begin position="388"/>
        <end position="410"/>
    </location>
</feature>
<feature type="compositionally biased region" description="Polar residues" evidence="1">
    <location>
        <begin position="284"/>
        <end position="302"/>
    </location>
</feature>
<evidence type="ECO:0000313" key="2">
    <source>
        <dbReference type="EMBL" id="KAG7371858.1"/>
    </source>
</evidence>
<name>A0A9K3M093_9STRA</name>
<accession>A0A9K3M093</accession>
<evidence type="ECO:0000256" key="1">
    <source>
        <dbReference type="SAM" id="MobiDB-lite"/>
    </source>
</evidence>
<feature type="region of interest" description="Disordered" evidence="1">
    <location>
        <begin position="345"/>
        <end position="373"/>
    </location>
</feature>
<reference evidence="2" key="2">
    <citation type="submission" date="2021-04" db="EMBL/GenBank/DDBJ databases">
        <authorList>
            <person name="Podell S."/>
        </authorList>
    </citation>
    <scope>NUCLEOTIDE SEQUENCE</scope>
    <source>
        <strain evidence="2">Hildebrandi</strain>
    </source>
</reference>
<feature type="compositionally biased region" description="Polar residues" evidence="1">
    <location>
        <begin position="963"/>
        <end position="977"/>
    </location>
</feature>
<feature type="compositionally biased region" description="Basic and acidic residues" evidence="1">
    <location>
        <begin position="980"/>
        <end position="991"/>
    </location>
</feature>
<feature type="compositionally biased region" description="Polar residues" evidence="1">
    <location>
        <begin position="176"/>
        <end position="198"/>
    </location>
</feature>
<feature type="compositionally biased region" description="Polar residues" evidence="1">
    <location>
        <begin position="908"/>
        <end position="919"/>
    </location>
</feature>